<proteinExistence type="predicted"/>
<name>A0ABW7Z122_9ACTN</name>
<comment type="caution">
    <text evidence="1">The sequence shown here is derived from an EMBL/GenBank/DDBJ whole genome shotgun (WGS) entry which is preliminary data.</text>
</comment>
<evidence type="ECO:0000313" key="2">
    <source>
        <dbReference type="Proteomes" id="UP001612741"/>
    </source>
</evidence>
<sequence>MSRFVVVADSSCGGCSAIAAALADVLTATVVVRSCRDPHLTQEFPALAGRRPCAQPLALHEGRVLTGFRLLWRAGTLVSPGRRAAALRLAARVAWLRAAHLLGTARPRRR</sequence>
<dbReference type="RefSeq" id="WP_397086751.1">
    <property type="nucleotide sequence ID" value="NZ_JBITGY010000009.1"/>
</dbReference>
<accession>A0ABW7Z122</accession>
<dbReference type="Proteomes" id="UP001612741">
    <property type="component" value="Unassembled WGS sequence"/>
</dbReference>
<keyword evidence="2" id="KW-1185">Reference proteome</keyword>
<dbReference type="EMBL" id="JBITGY010000009">
    <property type="protein sequence ID" value="MFI6501870.1"/>
    <property type="molecule type" value="Genomic_DNA"/>
</dbReference>
<protein>
    <recommendedName>
        <fullName evidence="3">DUF393 domain-containing protein</fullName>
    </recommendedName>
</protein>
<evidence type="ECO:0000313" key="1">
    <source>
        <dbReference type="EMBL" id="MFI6501870.1"/>
    </source>
</evidence>
<gene>
    <name evidence="1" type="ORF">ACIBG2_31125</name>
</gene>
<organism evidence="1 2">
    <name type="scientific">Nonomuraea typhae</name>
    <dbReference type="NCBI Taxonomy" id="2603600"/>
    <lineage>
        <taxon>Bacteria</taxon>
        <taxon>Bacillati</taxon>
        <taxon>Actinomycetota</taxon>
        <taxon>Actinomycetes</taxon>
        <taxon>Streptosporangiales</taxon>
        <taxon>Streptosporangiaceae</taxon>
        <taxon>Nonomuraea</taxon>
    </lineage>
</organism>
<evidence type="ECO:0008006" key="3">
    <source>
        <dbReference type="Google" id="ProtNLM"/>
    </source>
</evidence>
<reference evidence="1 2" key="1">
    <citation type="submission" date="2024-10" db="EMBL/GenBank/DDBJ databases">
        <title>The Natural Products Discovery Center: Release of the First 8490 Sequenced Strains for Exploring Actinobacteria Biosynthetic Diversity.</title>
        <authorList>
            <person name="Kalkreuter E."/>
            <person name="Kautsar S.A."/>
            <person name="Yang D."/>
            <person name="Bader C.D."/>
            <person name="Teijaro C.N."/>
            <person name="Fluegel L."/>
            <person name="Davis C.M."/>
            <person name="Simpson J.R."/>
            <person name="Lauterbach L."/>
            <person name="Steele A.D."/>
            <person name="Gui C."/>
            <person name="Meng S."/>
            <person name="Li G."/>
            <person name="Viehrig K."/>
            <person name="Ye F."/>
            <person name="Su P."/>
            <person name="Kiefer A.F."/>
            <person name="Nichols A."/>
            <person name="Cepeda A.J."/>
            <person name="Yan W."/>
            <person name="Fan B."/>
            <person name="Jiang Y."/>
            <person name="Adhikari A."/>
            <person name="Zheng C.-J."/>
            <person name="Schuster L."/>
            <person name="Cowan T.M."/>
            <person name="Smanski M.J."/>
            <person name="Chevrette M.G."/>
            <person name="De Carvalho L.P.S."/>
            <person name="Shen B."/>
        </authorList>
    </citation>
    <scope>NUCLEOTIDE SEQUENCE [LARGE SCALE GENOMIC DNA]</scope>
    <source>
        <strain evidence="1 2">NPDC050545</strain>
    </source>
</reference>